<feature type="domain" description="Solute-binding protein family 3/N-terminal" evidence="4">
    <location>
        <begin position="36"/>
        <end position="264"/>
    </location>
</feature>
<dbReference type="EMBL" id="WPHR01000039">
    <property type="protein sequence ID" value="MUZ75899.1"/>
    <property type="molecule type" value="Genomic_DNA"/>
</dbReference>
<evidence type="ECO:0000313" key="5">
    <source>
        <dbReference type="EMBL" id="MUZ75899.1"/>
    </source>
</evidence>
<feature type="chain" id="PRO_5026650665" evidence="3">
    <location>
        <begin position="25"/>
        <end position="280"/>
    </location>
</feature>
<evidence type="ECO:0000256" key="2">
    <source>
        <dbReference type="ARBA" id="ARBA00022729"/>
    </source>
</evidence>
<sequence>MIKSILTILVAGAVLIVGAHTASAGPLSERANAGQPIRIGFSNVPIFAYPDDKEKPKGFANAIALGVLKQMGYSNIETTVTDWGGLIPGLQADRYDIITGGMYILKSRCETVSFSEPIAKLGDAFIVPAGNPKKINTYKDIAEKGAIFMTYAGSSTVAVAKKEGVSEGNIVVVPGPSEVLAAIKAGRADAGSMTYFEAKYMTDQNKGEIEATDPTALPEWTQNWVGLGFRPDDADFLAKFNEALKKYIGSDEMMNSVKEYGLLKSHLPGDATTQWICANR</sequence>
<name>A0A6L6VNK2_AGRVI</name>
<gene>
    <name evidence="5" type="ORF">GOZ90_24880</name>
</gene>
<dbReference type="SUPFAM" id="SSF53850">
    <property type="entry name" value="Periplasmic binding protein-like II"/>
    <property type="match status" value="1"/>
</dbReference>
<comment type="subcellular location">
    <subcellularLocation>
        <location evidence="1">Periplasm</location>
    </subcellularLocation>
</comment>
<accession>A0A6L6VNK2</accession>
<evidence type="ECO:0000259" key="4">
    <source>
        <dbReference type="SMART" id="SM00062"/>
    </source>
</evidence>
<dbReference type="RefSeq" id="WP_156616439.1">
    <property type="nucleotide sequence ID" value="NZ_WPHR01000039.1"/>
</dbReference>
<dbReference type="PANTHER" id="PTHR35936:SF17">
    <property type="entry name" value="ARGININE-BINDING EXTRACELLULAR PROTEIN ARTP"/>
    <property type="match status" value="1"/>
</dbReference>
<proteinExistence type="predicted"/>
<dbReference type="AlphaFoldDB" id="A0A6L6VNK2"/>
<keyword evidence="2 3" id="KW-0732">Signal</keyword>
<dbReference type="InterPro" id="IPR001638">
    <property type="entry name" value="Solute-binding_3/MltF_N"/>
</dbReference>
<organism evidence="5 6">
    <name type="scientific">Agrobacterium vitis</name>
    <name type="common">Rhizobium vitis</name>
    <dbReference type="NCBI Taxonomy" id="373"/>
    <lineage>
        <taxon>Bacteria</taxon>
        <taxon>Pseudomonadati</taxon>
        <taxon>Pseudomonadota</taxon>
        <taxon>Alphaproteobacteria</taxon>
        <taxon>Hyphomicrobiales</taxon>
        <taxon>Rhizobiaceae</taxon>
        <taxon>Rhizobium/Agrobacterium group</taxon>
        <taxon>Agrobacterium</taxon>
    </lineage>
</organism>
<evidence type="ECO:0000256" key="3">
    <source>
        <dbReference type="SAM" id="SignalP"/>
    </source>
</evidence>
<comment type="caution">
    <text evidence="5">The sequence shown here is derived from an EMBL/GenBank/DDBJ whole genome shotgun (WGS) entry which is preliminary data.</text>
</comment>
<dbReference type="Proteomes" id="UP000477951">
    <property type="component" value="Unassembled WGS sequence"/>
</dbReference>
<protein>
    <submittedName>
        <fullName evidence="5">Transporter substrate-binding domain-containing protein</fullName>
    </submittedName>
</protein>
<dbReference type="Pfam" id="PF00497">
    <property type="entry name" value="SBP_bac_3"/>
    <property type="match status" value="1"/>
</dbReference>
<evidence type="ECO:0000313" key="6">
    <source>
        <dbReference type="Proteomes" id="UP000477951"/>
    </source>
</evidence>
<dbReference type="PANTHER" id="PTHR35936">
    <property type="entry name" value="MEMBRANE-BOUND LYTIC MUREIN TRANSGLYCOSYLASE F"/>
    <property type="match status" value="1"/>
</dbReference>
<dbReference type="Gene3D" id="3.40.190.10">
    <property type="entry name" value="Periplasmic binding protein-like II"/>
    <property type="match status" value="2"/>
</dbReference>
<dbReference type="SMART" id="SM00062">
    <property type="entry name" value="PBPb"/>
    <property type="match status" value="1"/>
</dbReference>
<reference evidence="5 6" key="1">
    <citation type="submission" date="2019-12" db="EMBL/GenBank/DDBJ databases">
        <title>Whole-genome sequencing of Allorhizobium vitis.</title>
        <authorList>
            <person name="Gan H.M."/>
            <person name="Szegedi E."/>
            <person name="Burr T."/>
            <person name="Savka M.A."/>
        </authorList>
    </citation>
    <scope>NUCLEOTIDE SEQUENCE [LARGE SCALE GENOMIC DNA]</scope>
    <source>
        <strain evidence="5 6">CG516</strain>
    </source>
</reference>
<feature type="signal peptide" evidence="3">
    <location>
        <begin position="1"/>
        <end position="24"/>
    </location>
</feature>
<dbReference type="GO" id="GO:0042597">
    <property type="term" value="C:periplasmic space"/>
    <property type="evidence" value="ECO:0007669"/>
    <property type="project" value="UniProtKB-SubCell"/>
</dbReference>
<evidence type="ECO:0000256" key="1">
    <source>
        <dbReference type="ARBA" id="ARBA00004418"/>
    </source>
</evidence>